<dbReference type="EMBL" id="JBHSGI010000004">
    <property type="protein sequence ID" value="MFC4668232.1"/>
    <property type="molecule type" value="Genomic_DNA"/>
</dbReference>
<evidence type="ECO:0000259" key="2">
    <source>
        <dbReference type="Pfam" id="PF12804"/>
    </source>
</evidence>
<proteinExistence type="predicted"/>
<reference evidence="4" key="1">
    <citation type="journal article" date="2019" name="Int. J. Syst. Evol. Microbiol.">
        <title>The Global Catalogue of Microorganisms (GCM) 10K type strain sequencing project: providing services to taxonomists for standard genome sequencing and annotation.</title>
        <authorList>
            <consortium name="The Broad Institute Genomics Platform"/>
            <consortium name="The Broad Institute Genome Sequencing Center for Infectious Disease"/>
            <person name="Wu L."/>
            <person name="Ma J."/>
        </authorList>
    </citation>
    <scope>NUCLEOTIDE SEQUENCE [LARGE SCALE GENOMIC DNA]</scope>
    <source>
        <strain evidence="4">CGMCC 4.7283</strain>
    </source>
</reference>
<dbReference type="RefSeq" id="WP_380716502.1">
    <property type="nucleotide sequence ID" value="NZ_JBHSGI010000004.1"/>
</dbReference>
<accession>A0ABV9KDE2</accession>
<dbReference type="PANTHER" id="PTHR43777">
    <property type="entry name" value="MOLYBDENUM COFACTOR CYTIDYLYLTRANSFERASE"/>
    <property type="match status" value="1"/>
</dbReference>
<dbReference type="SUPFAM" id="SSF53448">
    <property type="entry name" value="Nucleotide-diphospho-sugar transferases"/>
    <property type="match status" value="1"/>
</dbReference>
<dbReference type="CDD" id="cd04182">
    <property type="entry name" value="GT_2_like_f"/>
    <property type="match status" value="1"/>
</dbReference>
<dbReference type="InterPro" id="IPR029044">
    <property type="entry name" value="Nucleotide-diphossugar_trans"/>
</dbReference>
<keyword evidence="3" id="KW-0808">Transferase</keyword>
<evidence type="ECO:0000313" key="3">
    <source>
        <dbReference type="EMBL" id="MFC4668232.1"/>
    </source>
</evidence>
<feature type="domain" description="MobA-like NTP transferase" evidence="2">
    <location>
        <begin position="7"/>
        <end position="168"/>
    </location>
</feature>
<comment type="caution">
    <text evidence="3">The sequence shown here is derived from an EMBL/GenBank/DDBJ whole genome shotgun (WGS) entry which is preliminary data.</text>
</comment>
<dbReference type="Gene3D" id="3.90.550.10">
    <property type="entry name" value="Spore Coat Polysaccharide Biosynthesis Protein SpsA, Chain A"/>
    <property type="match status" value="1"/>
</dbReference>
<dbReference type="InterPro" id="IPR025877">
    <property type="entry name" value="MobA-like_NTP_Trfase"/>
</dbReference>
<dbReference type="PANTHER" id="PTHR43777:SF1">
    <property type="entry name" value="MOLYBDENUM COFACTOR CYTIDYLYLTRANSFERASE"/>
    <property type="match status" value="1"/>
</dbReference>
<dbReference type="GO" id="GO:0016740">
    <property type="term" value="F:transferase activity"/>
    <property type="evidence" value="ECO:0007669"/>
    <property type="project" value="UniProtKB-KW"/>
</dbReference>
<gene>
    <name evidence="3" type="ORF">ACFO5X_06675</name>
</gene>
<protein>
    <submittedName>
        <fullName evidence="3">NTP transferase domain-containing protein</fullName>
    </submittedName>
</protein>
<keyword evidence="1" id="KW-0460">Magnesium</keyword>
<keyword evidence="4" id="KW-1185">Reference proteome</keyword>
<sequence length="199" mass="21063">MTDLPIILLAAGASSRMRGADKLLEIVDGQPLLRRQAEIARAVTTGPVLVALPAPPHARYEVISGLDVTPVPVPYASEGMNASLRRAFAALPPHTAAAMLVLADLPELTENDLRTVAQAVELKSDILIWRGATEDGKPGHPIVFAATLFPAFATLAGDGGGREVVAQAGPRVQLVPLPGQHARRDLDTPEDWAAWRAGR</sequence>
<dbReference type="Pfam" id="PF12804">
    <property type="entry name" value="NTP_transf_3"/>
    <property type="match status" value="1"/>
</dbReference>
<organism evidence="3 4">
    <name type="scientific">Seohaeicola nanhaiensis</name>
    <dbReference type="NCBI Taxonomy" id="1387282"/>
    <lineage>
        <taxon>Bacteria</taxon>
        <taxon>Pseudomonadati</taxon>
        <taxon>Pseudomonadota</taxon>
        <taxon>Alphaproteobacteria</taxon>
        <taxon>Rhodobacterales</taxon>
        <taxon>Roseobacteraceae</taxon>
        <taxon>Seohaeicola</taxon>
    </lineage>
</organism>
<dbReference type="Proteomes" id="UP001595973">
    <property type="component" value="Unassembled WGS sequence"/>
</dbReference>
<evidence type="ECO:0000256" key="1">
    <source>
        <dbReference type="ARBA" id="ARBA00022842"/>
    </source>
</evidence>
<evidence type="ECO:0000313" key="4">
    <source>
        <dbReference type="Proteomes" id="UP001595973"/>
    </source>
</evidence>
<name>A0ABV9KDE2_9RHOB</name>